<proteinExistence type="predicted"/>
<organism evidence="1 2">
    <name type="scientific">Bonamia ostreae</name>
    <dbReference type="NCBI Taxonomy" id="126728"/>
    <lineage>
        <taxon>Eukaryota</taxon>
        <taxon>Sar</taxon>
        <taxon>Rhizaria</taxon>
        <taxon>Endomyxa</taxon>
        <taxon>Ascetosporea</taxon>
        <taxon>Haplosporida</taxon>
        <taxon>Bonamia</taxon>
    </lineage>
</organism>
<accession>A0ABV2ANE9</accession>
<evidence type="ECO:0000313" key="2">
    <source>
        <dbReference type="Proteomes" id="UP001439008"/>
    </source>
</evidence>
<dbReference type="EMBL" id="JBDODL010001131">
    <property type="protein sequence ID" value="MES1921182.1"/>
    <property type="molecule type" value="Genomic_DNA"/>
</dbReference>
<evidence type="ECO:0000313" key="1">
    <source>
        <dbReference type="EMBL" id="MES1921182.1"/>
    </source>
</evidence>
<gene>
    <name evidence="1" type="ORF">MHBO_002750</name>
</gene>
<dbReference type="Proteomes" id="UP001439008">
    <property type="component" value="Unassembled WGS sequence"/>
</dbReference>
<keyword evidence="2" id="KW-1185">Reference proteome</keyword>
<reference evidence="1 2" key="1">
    <citation type="journal article" date="2024" name="BMC Biol.">
        <title>Comparative genomics of Ascetosporea gives new insight into the evolutionary basis for animal parasitism in Rhizaria.</title>
        <authorList>
            <person name="Hiltunen Thoren M."/>
            <person name="Onut-Brannstrom I."/>
            <person name="Alfjorden A."/>
            <person name="Peckova H."/>
            <person name="Swords F."/>
            <person name="Hooper C."/>
            <person name="Holzer A.S."/>
            <person name="Bass D."/>
            <person name="Burki F."/>
        </authorList>
    </citation>
    <scope>NUCLEOTIDE SEQUENCE [LARGE SCALE GENOMIC DNA]</scope>
    <source>
        <strain evidence="1">20-A016</strain>
    </source>
</reference>
<comment type="caution">
    <text evidence="1">The sequence shown here is derived from an EMBL/GenBank/DDBJ whole genome shotgun (WGS) entry which is preliminary data.</text>
</comment>
<protein>
    <submittedName>
        <fullName evidence="1">Uncharacterized protein</fullName>
    </submittedName>
</protein>
<name>A0ABV2ANE9_9EUKA</name>
<sequence>MSYGYVIKLFDEIDEKLFFKMDGNSKLLHLLIILITEKNFFQPKLFKIFCDHFMKIIDTNMGKIIIEKMIKNNNNSFIAKRVKDEIYKNLLPIILDPHNKKIINLFLRRTKLENSHNNAINLFDEIIDCDDLYTENIILNVKTKFCFSKIKKKVFKTLL</sequence>